<evidence type="ECO:0000313" key="6">
    <source>
        <dbReference type="EMBL" id="KZL94056.1"/>
    </source>
</evidence>
<dbReference type="SUPFAM" id="SSF64518">
    <property type="entry name" value="Phase 1 flagellin"/>
    <property type="match status" value="1"/>
</dbReference>
<keyword evidence="3" id="KW-0975">Bacterial flagellum</keyword>
<keyword evidence="6" id="KW-0966">Cell projection</keyword>
<feature type="domain" description="Flagellin C-terminal" evidence="5">
    <location>
        <begin position="465"/>
        <end position="539"/>
    </location>
</feature>
<dbReference type="Pfam" id="PF00700">
    <property type="entry name" value="Flagellin_C"/>
    <property type="match status" value="1"/>
</dbReference>
<comment type="similarity">
    <text evidence="2">Belongs to the bacterial flagellin family.</text>
</comment>
<comment type="caution">
    <text evidence="6">The sequence shown here is derived from an EMBL/GenBank/DDBJ whole genome shotgun (WGS) entry which is preliminary data.</text>
</comment>
<dbReference type="GO" id="GO:0005198">
    <property type="term" value="F:structural molecule activity"/>
    <property type="evidence" value="ECO:0007669"/>
    <property type="project" value="InterPro"/>
</dbReference>
<evidence type="ECO:0000259" key="5">
    <source>
        <dbReference type="Pfam" id="PF00700"/>
    </source>
</evidence>
<evidence type="ECO:0000313" key="7">
    <source>
        <dbReference type="Proteomes" id="UP000076603"/>
    </source>
</evidence>
<dbReference type="PANTHER" id="PTHR42792:SF1">
    <property type="entry name" value="FLAGELLAR HOOK-ASSOCIATED PROTEIN 3"/>
    <property type="match status" value="1"/>
</dbReference>
<reference evidence="6 7" key="1">
    <citation type="submission" date="2016-04" db="EMBL/GenBank/DDBJ databases">
        <title>Genome sequence of Clostridium magnum DSM 2767.</title>
        <authorList>
            <person name="Poehlein A."/>
            <person name="Uhlig R."/>
            <person name="Fischer R."/>
            <person name="Bahl H."/>
            <person name="Daniel R."/>
        </authorList>
    </citation>
    <scope>NUCLEOTIDE SEQUENCE [LARGE SCALE GENOMIC DNA]</scope>
    <source>
        <strain evidence="6 7">DSM 2767</strain>
    </source>
</reference>
<dbReference type="EMBL" id="LWAE01000001">
    <property type="protein sequence ID" value="KZL94056.1"/>
    <property type="molecule type" value="Genomic_DNA"/>
</dbReference>
<dbReference type="InterPro" id="IPR001492">
    <property type="entry name" value="Flagellin"/>
</dbReference>
<evidence type="ECO:0000256" key="1">
    <source>
        <dbReference type="ARBA" id="ARBA00004365"/>
    </source>
</evidence>
<accession>A0A161XHB7</accession>
<dbReference type="NCBIfam" id="TIGR02550">
    <property type="entry name" value="flagell_flgL"/>
    <property type="match status" value="1"/>
</dbReference>
<protein>
    <submittedName>
        <fullName evidence="6">Flagellar filament 30.7 kDa core protein</fullName>
    </submittedName>
</protein>
<evidence type="ECO:0000256" key="2">
    <source>
        <dbReference type="ARBA" id="ARBA00005709"/>
    </source>
</evidence>
<dbReference type="GO" id="GO:0009424">
    <property type="term" value="C:bacterial-type flagellum hook"/>
    <property type="evidence" value="ECO:0007669"/>
    <property type="project" value="InterPro"/>
</dbReference>
<dbReference type="Pfam" id="PF00669">
    <property type="entry name" value="Flagellin_N"/>
    <property type="match status" value="1"/>
</dbReference>
<keyword evidence="6" id="KW-0282">Flagellum</keyword>
<dbReference type="InterPro" id="IPR013384">
    <property type="entry name" value="Flagell_FlgL"/>
</dbReference>
<dbReference type="Gene3D" id="1.20.1330.10">
    <property type="entry name" value="f41 fragment of flagellin, N-terminal domain"/>
    <property type="match status" value="2"/>
</dbReference>
<sequence>MLANNFLSDMNVNLNNMKTLQQQMASGKKFRRASDDPFNVARAMQMHSSINANQQYNKNITNVINWMDTTDTALGQMGNVFQSIREKLVSAGNAAYGSDERQKIKDEINQRVGQVAQILNTSFDGEYIFAGTRGASKPVDSKTQFNIPAKVDKTNSSGGDAVLSGDFTGASALSYKIKVTGVTVATGNVTTAEYSTDNGSTWTSTTVSGGTFDIGNGLKIKINDATANANGDVYSFSINQDFKLTYCNSDGTEMVVDPVQSDIVTDVAANWSGKDIKFSIADSSTATPVEESISLGDFTAAGKTIKDVVDDINGKLNSSSSLKGKLVAEQTADNRISFKALGNDIIKILPDVVGPPPSTSVTDLQSSINKQLPSTQFDNIQSKRQTELSQGVLVGYNVSAVDVLKYGTSEQDDIRNLLDRVVKHLNGMVEQKDASGNVLKDSSGNILYIADSSKATSALTNDDLKDMDKAMSQILKVRSEVGAKQNRMESAKEQNEQSNLDMTDILSKTEDIDITEKTMEFATMQTVYLASLQTSAKVLQPTLMDYMR</sequence>
<gene>
    <name evidence="6" type="primary">flaB3</name>
    <name evidence="6" type="ORF">CLMAG_11090</name>
</gene>
<keyword evidence="6" id="KW-0969">Cilium</keyword>
<dbReference type="STRING" id="1121326.CLMAG_11090"/>
<dbReference type="GO" id="GO:0071973">
    <property type="term" value="P:bacterial-type flagellum-dependent cell motility"/>
    <property type="evidence" value="ECO:0007669"/>
    <property type="project" value="InterPro"/>
</dbReference>
<dbReference type="PATRIC" id="fig|1121326.3.peg.1070"/>
<organism evidence="6 7">
    <name type="scientific">Clostridium magnum DSM 2767</name>
    <dbReference type="NCBI Taxonomy" id="1121326"/>
    <lineage>
        <taxon>Bacteria</taxon>
        <taxon>Bacillati</taxon>
        <taxon>Bacillota</taxon>
        <taxon>Clostridia</taxon>
        <taxon>Eubacteriales</taxon>
        <taxon>Clostridiaceae</taxon>
        <taxon>Clostridium</taxon>
    </lineage>
</organism>
<dbReference type="InterPro" id="IPR001029">
    <property type="entry name" value="Flagellin_N"/>
</dbReference>
<dbReference type="Proteomes" id="UP000076603">
    <property type="component" value="Unassembled WGS sequence"/>
</dbReference>
<dbReference type="AlphaFoldDB" id="A0A161XHB7"/>
<feature type="domain" description="Flagellin N-terminal" evidence="4">
    <location>
        <begin position="1"/>
        <end position="132"/>
    </location>
</feature>
<evidence type="ECO:0000256" key="3">
    <source>
        <dbReference type="ARBA" id="ARBA00023143"/>
    </source>
</evidence>
<comment type="subcellular location">
    <subcellularLocation>
        <location evidence="1">Bacterial flagellum</location>
    </subcellularLocation>
</comment>
<name>A0A161XHB7_9CLOT</name>
<evidence type="ECO:0000259" key="4">
    <source>
        <dbReference type="Pfam" id="PF00669"/>
    </source>
</evidence>
<dbReference type="PANTHER" id="PTHR42792">
    <property type="entry name" value="FLAGELLIN"/>
    <property type="match status" value="1"/>
</dbReference>
<dbReference type="InterPro" id="IPR046358">
    <property type="entry name" value="Flagellin_C"/>
</dbReference>
<proteinExistence type="inferred from homology"/>
<keyword evidence="7" id="KW-1185">Reference proteome</keyword>